<name>A0A2H5PUU1_CITUN</name>
<evidence type="ECO:0000313" key="3">
    <source>
        <dbReference type="Proteomes" id="UP000236630"/>
    </source>
</evidence>
<feature type="region of interest" description="Disordered" evidence="1">
    <location>
        <begin position="102"/>
        <end position="121"/>
    </location>
</feature>
<dbReference type="EMBL" id="BDQV01000131">
    <property type="protein sequence ID" value="GAY56114.1"/>
    <property type="molecule type" value="Genomic_DNA"/>
</dbReference>
<feature type="region of interest" description="Disordered" evidence="1">
    <location>
        <begin position="71"/>
        <end position="94"/>
    </location>
</feature>
<comment type="caution">
    <text evidence="2">The sequence shown here is derived from an EMBL/GenBank/DDBJ whole genome shotgun (WGS) entry which is preliminary data.</text>
</comment>
<dbReference type="AlphaFoldDB" id="A0A2H5PUU1"/>
<organism evidence="2 3">
    <name type="scientific">Citrus unshiu</name>
    <name type="common">Satsuma mandarin</name>
    <name type="synonym">Citrus nobilis var. unshiu</name>
    <dbReference type="NCBI Taxonomy" id="55188"/>
    <lineage>
        <taxon>Eukaryota</taxon>
        <taxon>Viridiplantae</taxon>
        <taxon>Streptophyta</taxon>
        <taxon>Embryophyta</taxon>
        <taxon>Tracheophyta</taxon>
        <taxon>Spermatophyta</taxon>
        <taxon>Magnoliopsida</taxon>
        <taxon>eudicotyledons</taxon>
        <taxon>Gunneridae</taxon>
        <taxon>Pentapetalae</taxon>
        <taxon>rosids</taxon>
        <taxon>malvids</taxon>
        <taxon>Sapindales</taxon>
        <taxon>Rutaceae</taxon>
        <taxon>Aurantioideae</taxon>
        <taxon>Citrus</taxon>
    </lineage>
</organism>
<evidence type="ECO:0000256" key="1">
    <source>
        <dbReference type="SAM" id="MobiDB-lite"/>
    </source>
</evidence>
<feature type="compositionally biased region" description="Polar residues" evidence="1">
    <location>
        <begin position="72"/>
        <end position="81"/>
    </location>
</feature>
<reference evidence="2 3" key="1">
    <citation type="journal article" date="2017" name="Front. Genet.">
        <title>Draft sequencing of the heterozygous diploid genome of Satsuma (Citrus unshiu Marc.) using a hybrid assembly approach.</title>
        <authorList>
            <person name="Shimizu T."/>
            <person name="Tanizawa Y."/>
            <person name="Mochizuki T."/>
            <person name="Nagasaki H."/>
            <person name="Yoshioka T."/>
            <person name="Toyoda A."/>
            <person name="Fujiyama A."/>
            <person name="Kaminuma E."/>
            <person name="Nakamura Y."/>
        </authorList>
    </citation>
    <scope>NUCLEOTIDE SEQUENCE [LARGE SCALE GENOMIC DNA]</scope>
    <source>
        <strain evidence="3">cv. Miyagawa wase</strain>
    </source>
</reference>
<proteinExistence type="predicted"/>
<accession>A0A2H5PUU1</accession>
<sequence>MEVKKTKIGSQSLQRMNGGHAFGKQRFGNLEYMREAARGGRELQTQDARLGSSSSSASMSDFIYFVAPNLNPVPSQDSSPNDPKESGPPAYIPKALFPQRLAKVKKGTSTDNSQESLDQKRSKQCNIEEFHYHHPFMDQMLQCLITYLSQPIQAKAVDIEDFGNEFD</sequence>
<gene>
    <name evidence="2" type="ORF">CUMW_169360</name>
</gene>
<evidence type="ECO:0000313" key="2">
    <source>
        <dbReference type="EMBL" id="GAY56114.1"/>
    </source>
</evidence>
<feature type="compositionally biased region" description="Polar residues" evidence="1">
    <location>
        <begin position="107"/>
        <end position="116"/>
    </location>
</feature>
<protein>
    <submittedName>
        <fullName evidence="2">Uncharacterized protein</fullName>
    </submittedName>
</protein>
<dbReference type="Proteomes" id="UP000236630">
    <property type="component" value="Unassembled WGS sequence"/>
</dbReference>
<keyword evidence="3" id="KW-1185">Reference proteome</keyword>
<feature type="region of interest" description="Disordered" evidence="1">
    <location>
        <begin position="1"/>
        <end position="25"/>
    </location>
</feature>